<protein>
    <submittedName>
        <fullName evidence="1">Uncharacterized protein</fullName>
    </submittedName>
</protein>
<keyword evidence="2" id="KW-1185">Reference proteome</keyword>
<reference evidence="1 2" key="1">
    <citation type="journal article" date="2019" name="Int. J. Syst. Evol. Microbiol.">
        <title>The Global Catalogue of Microorganisms (GCM) 10K type strain sequencing project: providing services to taxonomists for standard genome sequencing and annotation.</title>
        <authorList>
            <consortium name="The Broad Institute Genomics Platform"/>
            <consortium name="The Broad Institute Genome Sequencing Center for Infectious Disease"/>
            <person name="Wu L."/>
            <person name="Ma J."/>
        </authorList>
    </citation>
    <scope>NUCLEOTIDE SEQUENCE [LARGE SCALE GENOMIC DNA]</scope>
    <source>
        <strain evidence="1 2">JCM 15933</strain>
    </source>
</reference>
<name>A0ABN1ZK92_9ACTN</name>
<comment type="caution">
    <text evidence="1">The sequence shown here is derived from an EMBL/GenBank/DDBJ whole genome shotgun (WGS) entry which is preliminary data.</text>
</comment>
<evidence type="ECO:0000313" key="1">
    <source>
        <dbReference type="EMBL" id="GAA1500324.1"/>
    </source>
</evidence>
<proteinExistence type="predicted"/>
<gene>
    <name evidence="1" type="ORF">GCM10009827_005820</name>
</gene>
<dbReference type="RefSeq" id="WP_344499164.1">
    <property type="nucleotide sequence ID" value="NZ_BAAAQD010000001.1"/>
</dbReference>
<organism evidence="1 2">
    <name type="scientific">Dactylosporangium maewongense</name>
    <dbReference type="NCBI Taxonomy" id="634393"/>
    <lineage>
        <taxon>Bacteria</taxon>
        <taxon>Bacillati</taxon>
        <taxon>Actinomycetota</taxon>
        <taxon>Actinomycetes</taxon>
        <taxon>Micromonosporales</taxon>
        <taxon>Micromonosporaceae</taxon>
        <taxon>Dactylosporangium</taxon>
    </lineage>
</organism>
<dbReference type="Proteomes" id="UP001501470">
    <property type="component" value="Unassembled WGS sequence"/>
</dbReference>
<accession>A0ABN1ZK92</accession>
<dbReference type="EMBL" id="BAAAQD010000001">
    <property type="protein sequence ID" value="GAA1500324.1"/>
    <property type="molecule type" value="Genomic_DNA"/>
</dbReference>
<sequence>MTAPAERPVLSPEVAGRAPTTVTLANGFSRISSPVTILVAGAPGAGKDMLCDSWTTAQRGSPDPTEMSDDREDMNFVVARSRTMWFPKRTKVTLTIVPGQASRERTRTFGDRLMPGHTTMGAVYVTCWGHNEIWDTRGDAALVRKVLRTTAGSPGHRLAEDHLKKLRELLLKREEQDLEDALQRLAASWVRNPAGGRPRFLMVAVNKADLFWSRVDEALEYYRTSAFGRRLAAFGRRFGLEVDVVAVSTGPQRWDPDPLLACSVEPELEPADSLVLLTEFFARLEAHCGVR</sequence>
<evidence type="ECO:0000313" key="2">
    <source>
        <dbReference type="Proteomes" id="UP001501470"/>
    </source>
</evidence>